<keyword evidence="6" id="KW-1185">Reference proteome</keyword>
<evidence type="ECO:0000256" key="1">
    <source>
        <dbReference type="ARBA" id="ARBA00008512"/>
    </source>
</evidence>
<dbReference type="OrthoDB" id="3479129at2"/>
<dbReference type="Pfam" id="PF17882">
    <property type="entry name" value="SBD"/>
    <property type="match status" value="1"/>
</dbReference>
<comment type="caution">
    <text evidence="5">The sequence shown here is derived from an EMBL/GenBank/DDBJ whole genome shotgun (WGS) entry which is preliminary data.</text>
</comment>
<proteinExistence type="inferred from homology"/>
<evidence type="ECO:0000259" key="4">
    <source>
        <dbReference type="Pfam" id="PF17882"/>
    </source>
</evidence>
<dbReference type="AlphaFoldDB" id="A0A2S6GFP9"/>
<dbReference type="Proteomes" id="UP000239203">
    <property type="component" value="Unassembled WGS sequence"/>
</dbReference>
<dbReference type="InterPro" id="IPR053726">
    <property type="entry name" value="Bacterial_Lectin_Domain_sf"/>
</dbReference>
<dbReference type="RefSeq" id="WP_104482209.1">
    <property type="nucleotide sequence ID" value="NZ_CP154825.1"/>
</dbReference>
<dbReference type="InterPro" id="IPR040964">
    <property type="entry name" value="SBD"/>
</dbReference>
<protein>
    <recommendedName>
        <fullName evidence="4">OAA-family lectin sugar binding domain-containing protein</fullName>
    </recommendedName>
</protein>
<organism evidence="5 6">
    <name type="scientific">Actinokineospora auranticolor</name>
    <dbReference type="NCBI Taxonomy" id="155976"/>
    <lineage>
        <taxon>Bacteria</taxon>
        <taxon>Bacillati</taxon>
        <taxon>Actinomycetota</taxon>
        <taxon>Actinomycetes</taxon>
        <taxon>Pseudonocardiales</taxon>
        <taxon>Pseudonocardiaceae</taxon>
        <taxon>Actinokineospora</taxon>
    </lineage>
</organism>
<evidence type="ECO:0000256" key="2">
    <source>
        <dbReference type="ARBA" id="ARBA00022734"/>
    </source>
</evidence>
<reference evidence="5 6" key="1">
    <citation type="submission" date="2018-02" db="EMBL/GenBank/DDBJ databases">
        <title>Genomic Encyclopedia of Archaeal and Bacterial Type Strains, Phase II (KMG-II): from individual species to whole genera.</title>
        <authorList>
            <person name="Goeker M."/>
        </authorList>
    </citation>
    <scope>NUCLEOTIDE SEQUENCE [LARGE SCALE GENOMIC DNA]</scope>
    <source>
        <strain evidence="5 6">YU 961-1</strain>
    </source>
</reference>
<dbReference type="Gene3D" id="2.40.128.450">
    <property type="match status" value="1"/>
</dbReference>
<evidence type="ECO:0000313" key="6">
    <source>
        <dbReference type="Proteomes" id="UP000239203"/>
    </source>
</evidence>
<accession>A0A2S6GFP9</accession>
<keyword evidence="2" id="KW-0430">Lectin</keyword>
<feature type="domain" description="OAA-family lectin sugar binding" evidence="4">
    <location>
        <begin position="2"/>
        <end position="83"/>
    </location>
</feature>
<dbReference type="GO" id="GO:0030246">
    <property type="term" value="F:carbohydrate binding"/>
    <property type="evidence" value="ECO:0007669"/>
    <property type="project" value="UniProtKB-KW"/>
</dbReference>
<evidence type="ECO:0000313" key="5">
    <source>
        <dbReference type="EMBL" id="PPK64030.1"/>
    </source>
</evidence>
<name>A0A2S6GFP9_9PSEU</name>
<gene>
    <name evidence="5" type="ORF">CLV40_12221</name>
</gene>
<keyword evidence="3" id="KW-0677">Repeat</keyword>
<comment type="similarity">
    <text evidence="1">Belongs to the bacterial lectin family.</text>
</comment>
<dbReference type="EMBL" id="PTIX01000022">
    <property type="protein sequence ID" value="PPK64030.1"/>
    <property type="molecule type" value="Genomic_DNA"/>
</dbReference>
<evidence type="ECO:0000256" key="3">
    <source>
        <dbReference type="ARBA" id="ARBA00022737"/>
    </source>
</evidence>
<sequence>MATYKTFYQVGGTNGQWTPDAKLDIAISSRSEVLGASAPATGTTVTWSGPRGSATVTFFDNGATFQGTAQFPNEGPIGYRGERV</sequence>